<reference evidence="2 3" key="1">
    <citation type="submission" date="2019-08" db="EMBL/GenBank/DDBJ databases">
        <title>The genome of the soybean aphid Biotype 1, its phylome, world population structure and adaptation to the North American continent.</title>
        <authorList>
            <person name="Giordano R."/>
            <person name="Donthu R.K."/>
            <person name="Hernandez A.G."/>
            <person name="Wright C.L."/>
            <person name="Zimin A.V."/>
        </authorList>
    </citation>
    <scope>NUCLEOTIDE SEQUENCE [LARGE SCALE GENOMIC DNA]</scope>
    <source>
        <tissue evidence="2">Whole aphids</tissue>
    </source>
</reference>
<dbReference type="PANTHER" id="PTHR31935:SF1">
    <property type="entry name" value="COILED-COIL DOMAIN-CONTAINING PROTEIN 13"/>
    <property type="match status" value="1"/>
</dbReference>
<keyword evidence="1" id="KW-0175">Coiled coil</keyword>
<dbReference type="OrthoDB" id="10070368at2759"/>
<evidence type="ECO:0000256" key="1">
    <source>
        <dbReference type="SAM" id="Coils"/>
    </source>
</evidence>
<dbReference type="PANTHER" id="PTHR31935">
    <property type="entry name" value="COILED-COIL DOMAIN-CONTAINING PROTEIN 13"/>
    <property type="match status" value="1"/>
</dbReference>
<name>A0A6G0T2V1_APHGL</name>
<dbReference type="AlphaFoldDB" id="A0A6G0T2V1"/>
<accession>A0A6G0T2V1</accession>
<proteinExistence type="predicted"/>
<organism evidence="2 3">
    <name type="scientific">Aphis glycines</name>
    <name type="common">Soybean aphid</name>
    <dbReference type="NCBI Taxonomy" id="307491"/>
    <lineage>
        <taxon>Eukaryota</taxon>
        <taxon>Metazoa</taxon>
        <taxon>Ecdysozoa</taxon>
        <taxon>Arthropoda</taxon>
        <taxon>Hexapoda</taxon>
        <taxon>Insecta</taxon>
        <taxon>Pterygota</taxon>
        <taxon>Neoptera</taxon>
        <taxon>Paraneoptera</taxon>
        <taxon>Hemiptera</taxon>
        <taxon>Sternorrhyncha</taxon>
        <taxon>Aphidomorpha</taxon>
        <taxon>Aphidoidea</taxon>
        <taxon>Aphididae</taxon>
        <taxon>Aphidini</taxon>
        <taxon>Aphis</taxon>
        <taxon>Aphis</taxon>
    </lineage>
</organism>
<dbReference type="Proteomes" id="UP000475862">
    <property type="component" value="Unassembled WGS sequence"/>
</dbReference>
<sequence>MDTIKKYFTQSIIDNGNKSMDGNDESSFNTICNNTQNKENEIIISTCSDMTSVQHTNKHLLHKIKSLEEENDRLLYIIENKNIIKNDSSKCNCNVDNIIPDFANKKILQLTERVNELMSELQIIKSSASDGYTKNKDSSEVKQLTDKCNLLNKKICNYRNQIMQLKNDLKITQNALSNEIGDPAVMQTVLMGTGSSNYIGRAQKILVLQQKVNELQAKQSDSKTKELHDLTVNTKKLEKARKAINEQVLKDTQLKVTELTTSVEIWKRRSKALDVEITVLRIQIQKLLSKSKSDNQLIDQLKAELGNNNMQRFKTKDSVTKLEESIALLQLKYDKAEKIIEQQAFDLSDRDMRISHLESKILKNNDTTRDHKDMCSIDFMDPKEIFVKKLNGFENQQLVNLLCIAHNKICECVLDAVDFKNKYLTEKQKLQKLESKMGHLSSSTLFKQKSNSILYHFKHELNPNEKLLELQNKLELVEEERAAFKDRLDTLIMLNKENVHTFTRSLNNMKQQLIH</sequence>
<protein>
    <recommendedName>
        <fullName evidence="4">Coiled-coil domain-containing protein 13</fullName>
    </recommendedName>
</protein>
<evidence type="ECO:0000313" key="3">
    <source>
        <dbReference type="Proteomes" id="UP000475862"/>
    </source>
</evidence>
<evidence type="ECO:0008006" key="4">
    <source>
        <dbReference type="Google" id="ProtNLM"/>
    </source>
</evidence>
<dbReference type="InterPro" id="IPR038929">
    <property type="entry name" value="CCDC13"/>
</dbReference>
<comment type="caution">
    <text evidence="2">The sequence shown here is derived from an EMBL/GenBank/DDBJ whole genome shotgun (WGS) entry which is preliminary data.</text>
</comment>
<dbReference type="EMBL" id="VYZN01000065">
    <property type="protein sequence ID" value="KAE9524909.1"/>
    <property type="molecule type" value="Genomic_DNA"/>
</dbReference>
<evidence type="ECO:0000313" key="2">
    <source>
        <dbReference type="EMBL" id="KAE9524909.1"/>
    </source>
</evidence>
<keyword evidence="3" id="KW-1185">Reference proteome</keyword>
<gene>
    <name evidence="2" type="ORF">AGLY_014959</name>
</gene>
<feature type="coiled-coil region" evidence="1">
    <location>
        <begin position="284"/>
        <end position="339"/>
    </location>
</feature>